<dbReference type="KEGG" id="chu:CHU_3184"/>
<proteinExistence type="predicted"/>
<dbReference type="AlphaFoldDB" id="A0A6N4SV81"/>
<gene>
    <name evidence="3" type="ordered locus">CHU_3184</name>
</gene>
<evidence type="ECO:0008006" key="5">
    <source>
        <dbReference type="Google" id="ProtNLM"/>
    </source>
</evidence>
<dbReference type="OrthoDB" id="961339at2"/>
<feature type="signal peptide" evidence="2">
    <location>
        <begin position="1"/>
        <end position="19"/>
    </location>
</feature>
<keyword evidence="2" id="KW-0732">Signal</keyword>
<feature type="compositionally biased region" description="Basic residues" evidence="1">
    <location>
        <begin position="74"/>
        <end position="87"/>
    </location>
</feature>
<feature type="region of interest" description="Disordered" evidence="1">
    <location>
        <begin position="46"/>
        <end position="87"/>
    </location>
</feature>
<accession>A0A6N4SV81</accession>
<protein>
    <recommendedName>
        <fullName evidence="5">Lipoprotein</fullName>
    </recommendedName>
</protein>
<evidence type="ECO:0000256" key="2">
    <source>
        <dbReference type="SAM" id="SignalP"/>
    </source>
</evidence>
<dbReference type="EMBL" id="CP000383">
    <property type="protein sequence ID" value="ABG60424.1"/>
    <property type="molecule type" value="Genomic_DNA"/>
</dbReference>
<reference evidence="3 4" key="1">
    <citation type="journal article" date="2007" name="Appl. Environ. Microbiol.">
        <title>Genome sequence of the cellulolytic gliding bacterium Cytophaga hutchinsonii.</title>
        <authorList>
            <person name="Xie G."/>
            <person name="Bruce D.C."/>
            <person name="Challacombe J.F."/>
            <person name="Chertkov O."/>
            <person name="Detter J.C."/>
            <person name="Gilna P."/>
            <person name="Han C.S."/>
            <person name="Lucas S."/>
            <person name="Misra M."/>
            <person name="Myers G.L."/>
            <person name="Richardson P."/>
            <person name="Tapia R."/>
            <person name="Thayer N."/>
            <person name="Thompson L.S."/>
            <person name="Brettin T.S."/>
            <person name="Henrissat B."/>
            <person name="Wilson D.B."/>
            <person name="McBride M.J."/>
        </authorList>
    </citation>
    <scope>NUCLEOTIDE SEQUENCE [LARGE SCALE GENOMIC DNA]</scope>
    <source>
        <strain evidence="4">ATCC 33406 / DSM 1761 / CIP 103989 / NBRC 15051 / NCIMB 9469 / D465</strain>
    </source>
</reference>
<feature type="chain" id="PRO_5026679650" description="Lipoprotein" evidence="2">
    <location>
        <begin position="20"/>
        <end position="87"/>
    </location>
</feature>
<evidence type="ECO:0000313" key="3">
    <source>
        <dbReference type="EMBL" id="ABG60424.1"/>
    </source>
</evidence>
<dbReference type="RefSeq" id="WP_011586534.1">
    <property type="nucleotide sequence ID" value="NC_008255.1"/>
</dbReference>
<organism evidence="3 4">
    <name type="scientific">Cytophaga hutchinsonii (strain ATCC 33406 / DSM 1761 / CIP 103989 / NBRC 15051 / NCIMB 9469 / D465)</name>
    <dbReference type="NCBI Taxonomy" id="269798"/>
    <lineage>
        <taxon>Bacteria</taxon>
        <taxon>Pseudomonadati</taxon>
        <taxon>Bacteroidota</taxon>
        <taxon>Cytophagia</taxon>
        <taxon>Cytophagales</taxon>
        <taxon>Cytophagaceae</taxon>
        <taxon>Cytophaga</taxon>
    </lineage>
</organism>
<evidence type="ECO:0000256" key="1">
    <source>
        <dbReference type="SAM" id="MobiDB-lite"/>
    </source>
</evidence>
<dbReference type="PROSITE" id="PS51257">
    <property type="entry name" value="PROKAR_LIPOPROTEIN"/>
    <property type="match status" value="1"/>
</dbReference>
<evidence type="ECO:0000313" key="4">
    <source>
        <dbReference type="Proteomes" id="UP000001822"/>
    </source>
</evidence>
<name>A0A6N4SV81_CYTH3</name>
<keyword evidence="4" id="KW-1185">Reference proteome</keyword>
<sequence>MKYLFIPFIALFILVSVTSCNKHSSYPCPGLGQANEADISQFDENGALKTDSKKKKKSNVNGRFNVDNGLINKKNPKQLKSKGRKRV</sequence>
<dbReference type="Proteomes" id="UP000001822">
    <property type="component" value="Chromosome"/>
</dbReference>